<dbReference type="InterPro" id="IPR001387">
    <property type="entry name" value="Cro/C1-type_HTH"/>
</dbReference>
<dbReference type="Gene3D" id="1.10.260.40">
    <property type="entry name" value="lambda repressor-like DNA-binding domains"/>
    <property type="match status" value="1"/>
</dbReference>
<dbReference type="SUPFAM" id="SSF47413">
    <property type="entry name" value="lambda repressor-like DNA-binding domains"/>
    <property type="match status" value="1"/>
</dbReference>
<dbReference type="SMART" id="SM00530">
    <property type="entry name" value="HTH_XRE"/>
    <property type="match status" value="1"/>
</dbReference>
<accession>A0A1H9X4Q4</accession>
<organism evidence="2 3">
    <name type="scientific">Butyrivibrio fibrisolvens</name>
    <dbReference type="NCBI Taxonomy" id="831"/>
    <lineage>
        <taxon>Bacteria</taxon>
        <taxon>Bacillati</taxon>
        <taxon>Bacillota</taxon>
        <taxon>Clostridia</taxon>
        <taxon>Lachnospirales</taxon>
        <taxon>Lachnospiraceae</taxon>
        <taxon>Butyrivibrio</taxon>
    </lineage>
</organism>
<reference evidence="2 3" key="1">
    <citation type="submission" date="2016-10" db="EMBL/GenBank/DDBJ databases">
        <authorList>
            <person name="de Groot N.N."/>
        </authorList>
    </citation>
    <scope>NUCLEOTIDE SEQUENCE [LARGE SCALE GENOMIC DNA]</scope>
    <source>
        <strain evidence="2 3">AR40</strain>
    </source>
</reference>
<dbReference type="InterPro" id="IPR010982">
    <property type="entry name" value="Lambda_DNA-bd_dom_sf"/>
</dbReference>
<dbReference type="PROSITE" id="PS50943">
    <property type="entry name" value="HTH_CROC1"/>
    <property type="match status" value="1"/>
</dbReference>
<name>A0A1H9X4Q4_BUTFI</name>
<dbReference type="Proteomes" id="UP000182584">
    <property type="component" value="Unassembled WGS sequence"/>
</dbReference>
<gene>
    <name evidence="2" type="ORF">SAMN04487884_14310</name>
</gene>
<sequence>MTQNIPAINMVATGQRITDLRVAAGMSVRDLQDVFGFATPQAIYKWQHGTAMPTLDNLVVLAAVFGVAMDDIIVTEGEWLYSLSA</sequence>
<proteinExistence type="predicted"/>
<evidence type="ECO:0000259" key="1">
    <source>
        <dbReference type="PROSITE" id="PS50943"/>
    </source>
</evidence>
<evidence type="ECO:0000313" key="3">
    <source>
        <dbReference type="Proteomes" id="UP000182584"/>
    </source>
</evidence>
<feature type="domain" description="HTH cro/C1-type" evidence="1">
    <location>
        <begin position="17"/>
        <end position="72"/>
    </location>
</feature>
<dbReference type="Pfam" id="PF01381">
    <property type="entry name" value="HTH_3"/>
    <property type="match status" value="1"/>
</dbReference>
<evidence type="ECO:0000313" key="2">
    <source>
        <dbReference type="EMBL" id="SES41059.1"/>
    </source>
</evidence>
<dbReference type="RefSeq" id="WP_034454466.1">
    <property type="nucleotide sequence ID" value="NZ_FOGJ01000043.1"/>
</dbReference>
<protein>
    <submittedName>
        <fullName evidence="2">Helix-turn-helix</fullName>
    </submittedName>
</protein>
<dbReference type="GO" id="GO:0003677">
    <property type="term" value="F:DNA binding"/>
    <property type="evidence" value="ECO:0007669"/>
    <property type="project" value="InterPro"/>
</dbReference>
<dbReference type="AlphaFoldDB" id="A0A1H9X4Q4"/>
<dbReference type="EMBL" id="FOGJ01000043">
    <property type="protein sequence ID" value="SES41059.1"/>
    <property type="molecule type" value="Genomic_DNA"/>
</dbReference>